<gene>
    <name evidence="1" type="ORF">BT96DRAFT_913914</name>
</gene>
<evidence type="ECO:0000313" key="1">
    <source>
        <dbReference type="EMBL" id="KAE9408313.1"/>
    </source>
</evidence>
<organism evidence="1 2">
    <name type="scientific">Gymnopus androsaceus JB14</name>
    <dbReference type="NCBI Taxonomy" id="1447944"/>
    <lineage>
        <taxon>Eukaryota</taxon>
        <taxon>Fungi</taxon>
        <taxon>Dikarya</taxon>
        <taxon>Basidiomycota</taxon>
        <taxon>Agaricomycotina</taxon>
        <taxon>Agaricomycetes</taxon>
        <taxon>Agaricomycetidae</taxon>
        <taxon>Agaricales</taxon>
        <taxon>Marasmiineae</taxon>
        <taxon>Omphalotaceae</taxon>
        <taxon>Gymnopus</taxon>
    </lineage>
</organism>
<sequence length="582" mass="65395">MSNRSFLQEDNSFNEIALNWLRNGYFPRSSLELAQINAFLEDSKSTLAKYDEEIANDTAEDFAYTTDLRMARNLLISYMANAQALTSAVRKIPADVLCEIFELVLSTDGNPQYDNVTFHLKINFSSPTCPTTVTTRPAWWSSIFVDTSVLQIWPKKINLFLRHISLSANAPLTFVVSGMAVADSPSFHVLDTLLDHSFRWHRAYLRIVGPDCLPFIERKMCSILQTGSTQETSSEYLPNLKFLDAGRTQLPAKLLSFGCSKLQTFKVSSRLSWSTFSHYSFTEQLRTFEVGAPFGTDFLVDFICRMPLLEEFSICGRSGVYVLINAFETGASVEVDTALNPYHSKITTLSVSLGWLWPGAWTRLRLPHLRTLTITCKEGWLPPHQILRELSEMLCQSNSVLQNLAFKDVPSDDAITFLASHPSVSHLTYTARLGLEVPIPGYNFGYCVYDGLFHSLGAARFIPNDVDSSFTTSSVAPNLHTLHIHNDSRTATKSHCHDYSDYWDSLSHCHLLREIPSMIQSRLRIATDATEPADVPESETTCRLLEAPNTQRPELRTIVLGKGFGCHRLVPLGVTFVVDESM</sequence>
<protein>
    <submittedName>
        <fullName evidence="1">Uncharacterized protein</fullName>
    </submittedName>
</protein>
<dbReference type="OrthoDB" id="3062873at2759"/>
<keyword evidence="2" id="KW-1185">Reference proteome</keyword>
<proteinExistence type="predicted"/>
<evidence type="ECO:0000313" key="2">
    <source>
        <dbReference type="Proteomes" id="UP000799118"/>
    </source>
</evidence>
<dbReference type="EMBL" id="ML769391">
    <property type="protein sequence ID" value="KAE9408313.1"/>
    <property type="molecule type" value="Genomic_DNA"/>
</dbReference>
<name>A0A6A4IF09_9AGAR</name>
<reference evidence="1" key="1">
    <citation type="journal article" date="2019" name="Environ. Microbiol.">
        <title>Fungal ecological strategies reflected in gene transcription - a case study of two litter decomposers.</title>
        <authorList>
            <person name="Barbi F."/>
            <person name="Kohler A."/>
            <person name="Barry K."/>
            <person name="Baskaran P."/>
            <person name="Daum C."/>
            <person name="Fauchery L."/>
            <person name="Ihrmark K."/>
            <person name="Kuo A."/>
            <person name="LaButti K."/>
            <person name="Lipzen A."/>
            <person name="Morin E."/>
            <person name="Grigoriev I.V."/>
            <person name="Henrissat B."/>
            <person name="Lindahl B."/>
            <person name="Martin F."/>
        </authorList>
    </citation>
    <scope>NUCLEOTIDE SEQUENCE</scope>
    <source>
        <strain evidence="1">JB14</strain>
    </source>
</reference>
<dbReference type="Proteomes" id="UP000799118">
    <property type="component" value="Unassembled WGS sequence"/>
</dbReference>
<dbReference type="AlphaFoldDB" id="A0A6A4IF09"/>
<accession>A0A6A4IF09</accession>